<dbReference type="EMBL" id="JACAZF010000004">
    <property type="protein sequence ID" value="KAF7306327.1"/>
    <property type="molecule type" value="Genomic_DNA"/>
</dbReference>
<dbReference type="OrthoDB" id="1879366at2759"/>
<protein>
    <submittedName>
        <fullName evidence="2">Amidase signature enzyme</fullName>
    </submittedName>
</protein>
<dbReference type="Proteomes" id="UP000636479">
    <property type="component" value="Unassembled WGS sequence"/>
</dbReference>
<sequence>MSVVRLPETVTVTAAQIRETASRIGVEVPEEDLDAYRVFLSGLDSCIDQIEAEDDYLPFLDAERFPRSNVHRPTPEDNAKEFNAWAYKIHIASTNTEDKAGPLAGLTVAIKDNVNIATVPSLLGTDVLQEPYVPEYDATIVTRILRAGGTIVGKAACENFCLAGSSFTNAHAKVMNPLAPGYSAGGSSSGSAALLAGATPVVDIAIGGDQGGSIRLPASYCGIVGLKPTYGLVPYTGIVSLSSIIDHTGPMTTNVLDNAKLLSAIAGKDGLDDRQIEAPEFGLDYHTPLLAYANDPKAAVKGMRIGVLVESLEVPGLDARVRDKVKAAAELFRGLGAEVVDVSIPMHTLGRIIWTVANTQGISEQALRGQNPVRSGVHDAKLTKALAHWDTEMFKKAQLHNPAVNVCLLGGEFFKTTYPGVTDKAINLSRKLRDTYEAVIKQQQLDVLLLPCTPTIANYTSQVSDSIIEKMGKATGIGLNTSPLNVSGHPAISIPIGMLPVVEPGREADKDLKLPVGMQIMAGLWQENKIYRAALAFEKSFDWRVL</sequence>
<dbReference type="InterPro" id="IPR000120">
    <property type="entry name" value="Amidase"/>
</dbReference>
<dbReference type="Pfam" id="PF01425">
    <property type="entry name" value="Amidase"/>
    <property type="match status" value="1"/>
</dbReference>
<organism evidence="2 3">
    <name type="scientific">Mycena indigotica</name>
    <dbReference type="NCBI Taxonomy" id="2126181"/>
    <lineage>
        <taxon>Eukaryota</taxon>
        <taxon>Fungi</taxon>
        <taxon>Dikarya</taxon>
        <taxon>Basidiomycota</taxon>
        <taxon>Agaricomycotina</taxon>
        <taxon>Agaricomycetes</taxon>
        <taxon>Agaricomycetidae</taxon>
        <taxon>Agaricales</taxon>
        <taxon>Marasmiineae</taxon>
        <taxon>Mycenaceae</taxon>
        <taxon>Mycena</taxon>
    </lineage>
</organism>
<dbReference type="InterPro" id="IPR036928">
    <property type="entry name" value="AS_sf"/>
</dbReference>
<dbReference type="SUPFAM" id="SSF75304">
    <property type="entry name" value="Amidase signature (AS) enzymes"/>
    <property type="match status" value="1"/>
</dbReference>
<accession>A0A8H6SXU7</accession>
<evidence type="ECO:0000313" key="2">
    <source>
        <dbReference type="EMBL" id="KAF7306327.1"/>
    </source>
</evidence>
<dbReference type="GO" id="GO:0003824">
    <property type="term" value="F:catalytic activity"/>
    <property type="evidence" value="ECO:0007669"/>
    <property type="project" value="InterPro"/>
</dbReference>
<dbReference type="RefSeq" id="XP_037221346.1">
    <property type="nucleotide sequence ID" value="XM_037361054.1"/>
</dbReference>
<keyword evidence="3" id="KW-1185">Reference proteome</keyword>
<dbReference type="Gene3D" id="3.90.1300.10">
    <property type="entry name" value="Amidase signature (AS) domain"/>
    <property type="match status" value="1"/>
</dbReference>
<evidence type="ECO:0000259" key="1">
    <source>
        <dbReference type="Pfam" id="PF01425"/>
    </source>
</evidence>
<reference evidence="2" key="1">
    <citation type="submission" date="2020-05" db="EMBL/GenBank/DDBJ databases">
        <title>Mycena genomes resolve the evolution of fungal bioluminescence.</title>
        <authorList>
            <person name="Tsai I.J."/>
        </authorList>
    </citation>
    <scope>NUCLEOTIDE SEQUENCE</scope>
    <source>
        <strain evidence="2">171206Taipei</strain>
    </source>
</reference>
<comment type="caution">
    <text evidence="2">The sequence shown here is derived from an EMBL/GenBank/DDBJ whole genome shotgun (WGS) entry which is preliminary data.</text>
</comment>
<dbReference type="InterPro" id="IPR023631">
    <property type="entry name" value="Amidase_dom"/>
</dbReference>
<dbReference type="AlphaFoldDB" id="A0A8H6SXU7"/>
<dbReference type="GeneID" id="59343570"/>
<dbReference type="PANTHER" id="PTHR11895">
    <property type="entry name" value="TRANSAMIDASE"/>
    <property type="match status" value="1"/>
</dbReference>
<feature type="domain" description="Amidase" evidence="1">
    <location>
        <begin position="82"/>
        <end position="529"/>
    </location>
</feature>
<name>A0A8H6SXU7_9AGAR</name>
<dbReference type="PANTHER" id="PTHR11895:SF170">
    <property type="entry name" value="AMIDASE"/>
    <property type="match status" value="1"/>
</dbReference>
<evidence type="ECO:0000313" key="3">
    <source>
        <dbReference type="Proteomes" id="UP000636479"/>
    </source>
</evidence>
<gene>
    <name evidence="2" type="ORF">MIND_00423900</name>
</gene>
<proteinExistence type="predicted"/>